<evidence type="ECO:0000256" key="2">
    <source>
        <dbReference type="ARBA" id="ARBA00023125"/>
    </source>
</evidence>
<dbReference type="PROSITE" id="PS50977">
    <property type="entry name" value="HTH_TETR_2"/>
    <property type="match status" value="1"/>
</dbReference>
<evidence type="ECO:0000313" key="7">
    <source>
        <dbReference type="Proteomes" id="UP000033772"/>
    </source>
</evidence>
<dbReference type="PRINTS" id="PR00455">
    <property type="entry name" value="HTHTETR"/>
</dbReference>
<dbReference type="InterPro" id="IPR001647">
    <property type="entry name" value="HTH_TetR"/>
</dbReference>
<dbReference type="EMBL" id="JZDQ02000009">
    <property type="protein sequence ID" value="OIJ27285.1"/>
    <property type="molecule type" value="Genomic_DNA"/>
</dbReference>
<gene>
    <name evidence="6" type="ORF">UG56_007830</name>
</gene>
<keyword evidence="2 4" id="KW-0238">DNA-binding</keyword>
<keyword evidence="1" id="KW-0805">Transcription regulation</keyword>
<protein>
    <submittedName>
        <fullName evidence="6">TetR family transcriptional regulator</fullName>
    </submittedName>
</protein>
<dbReference type="STRING" id="1844.UG56_007830"/>
<feature type="DNA-binding region" description="H-T-H motif" evidence="4">
    <location>
        <begin position="39"/>
        <end position="58"/>
    </location>
</feature>
<keyword evidence="7" id="KW-1185">Reference proteome</keyword>
<dbReference type="AlphaFoldDB" id="A0A1J4N702"/>
<evidence type="ECO:0000256" key="1">
    <source>
        <dbReference type="ARBA" id="ARBA00023015"/>
    </source>
</evidence>
<organism evidence="6 7">
    <name type="scientific">Nocardioides luteus</name>
    <dbReference type="NCBI Taxonomy" id="1844"/>
    <lineage>
        <taxon>Bacteria</taxon>
        <taxon>Bacillati</taxon>
        <taxon>Actinomycetota</taxon>
        <taxon>Actinomycetes</taxon>
        <taxon>Propionibacteriales</taxon>
        <taxon>Nocardioidaceae</taxon>
        <taxon>Nocardioides</taxon>
    </lineage>
</organism>
<dbReference type="OrthoDB" id="8688418at2"/>
<sequence>MPTSAPPPNARERQKRERRLALIEAAQRLVGERGLDDVTVEEISSAAGLSTRTFFNYFDSKDDAVLGIQEIELDAEVRAQFVSGGPSGRLMSDLEALVAGFLKDAAPNIEQVERAMRLLTSEPRLMQRHVAWHQRIVGEFEELLSERRKARPSPVDDDTIGMVAGLLMRSSALAWARSGYEGDAAAHLPEAVAQLRLLLDD</sequence>
<proteinExistence type="predicted"/>
<evidence type="ECO:0000256" key="3">
    <source>
        <dbReference type="ARBA" id="ARBA00023163"/>
    </source>
</evidence>
<dbReference type="Pfam" id="PF00440">
    <property type="entry name" value="TetR_N"/>
    <property type="match status" value="1"/>
</dbReference>
<dbReference type="InterPro" id="IPR050109">
    <property type="entry name" value="HTH-type_TetR-like_transc_reg"/>
</dbReference>
<dbReference type="Gene3D" id="1.10.357.10">
    <property type="entry name" value="Tetracycline Repressor, domain 2"/>
    <property type="match status" value="1"/>
</dbReference>
<dbReference type="PANTHER" id="PTHR30055:SF238">
    <property type="entry name" value="MYCOFACTOCIN BIOSYNTHESIS TRANSCRIPTIONAL REGULATOR MFTR-RELATED"/>
    <property type="match status" value="1"/>
</dbReference>
<dbReference type="GO" id="GO:0003700">
    <property type="term" value="F:DNA-binding transcription factor activity"/>
    <property type="evidence" value="ECO:0007669"/>
    <property type="project" value="TreeGrafter"/>
</dbReference>
<comment type="caution">
    <text evidence="6">The sequence shown here is derived from an EMBL/GenBank/DDBJ whole genome shotgun (WGS) entry which is preliminary data.</text>
</comment>
<accession>A0A1J4N702</accession>
<keyword evidence="3" id="KW-0804">Transcription</keyword>
<dbReference type="SUPFAM" id="SSF46689">
    <property type="entry name" value="Homeodomain-like"/>
    <property type="match status" value="1"/>
</dbReference>
<name>A0A1J4N702_9ACTN</name>
<dbReference type="PROSITE" id="PS01081">
    <property type="entry name" value="HTH_TETR_1"/>
    <property type="match status" value="1"/>
</dbReference>
<dbReference type="RefSeq" id="WP_045550290.1">
    <property type="nucleotide sequence ID" value="NZ_JZDQ02000009.1"/>
</dbReference>
<dbReference type="PANTHER" id="PTHR30055">
    <property type="entry name" value="HTH-TYPE TRANSCRIPTIONAL REGULATOR RUTR"/>
    <property type="match status" value="1"/>
</dbReference>
<dbReference type="GO" id="GO:0000976">
    <property type="term" value="F:transcription cis-regulatory region binding"/>
    <property type="evidence" value="ECO:0007669"/>
    <property type="project" value="TreeGrafter"/>
</dbReference>
<dbReference type="InterPro" id="IPR009057">
    <property type="entry name" value="Homeodomain-like_sf"/>
</dbReference>
<feature type="domain" description="HTH tetR-type" evidence="5">
    <location>
        <begin position="16"/>
        <end position="76"/>
    </location>
</feature>
<dbReference type="Proteomes" id="UP000033772">
    <property type="component" value="Unassembled WGS sequence"/>
</dbReference>
<evidence type="ECO:0000313" key="6">
    <source>
        <dbReference type="EMBL" id="OIJ27285.1"/>
    </source>
</evidence>
<evidence type="ECO:0000256" key="4">
    <source>
        <dbReference type="PROSITE-ProRule" id="PRU00335"/>
    </source>
</evidence>
<dbReference type="InterPro" id="IPR023772">
    <property type="entry name" value="DNA-bd_HTH_TetR-type_CS"/>
</dbReference>
<evidence type="ECO:0000259" key="5">
    <source>
        <dbReference type="PROSITE" id="PS50977"/>
    </source>
</evidence>
<reference evidence="6" key="1">
    <citation type="submission" date="2016-10" db="EMBL/GenBank/DDBJ databases">
        <title>Draft Genome Sequence of Nocardioides luteus Strain BAFB, an Alkane-Degrading Bacterium Isolated from JP-7 Polluted Soil.</title>
        <authorList>
            <person name="Brown L."/>
            <person name="Ruiz O.N."/>
            <person name="Gunasekera T."/>
        </authorList>
    </citation>
    <scope>NUCLEOTIDE SEQUENCE [LARGE SCALE GENOMIC DNA]</scope>
    <source>
        <strain evidence="6">BAFB</strain>
    </source>
</reference>